<sequence length="57" mass="6658">MKNPDEIKETASVENIIKEIHLEELKAEIERGKLDIKEGRFITHEEMLIELKNKGII</sequence>
<name>A0ABS8MAY6_9FLAO</name>
<dbReference type="EMBL" id="JAJJMM010000001">
    <property type="protein sequence ID" value="MCC9062685.1"/>
    <property type="molecule type" value="Genomic_DNA"/>
</dbReference>
<gene>
    <name evidence="1" type="ORF">LNP81_06725</name>
</gene>
<organism evidence="1 2">
    <name type="scientific">Flavobacterium piscisymbiosum</name>
    <dbReference type="NCBI Taxonomy" id="2893753"/>
    <lineage>
        <taxon>Bacteria</taxon>
        <taxon>Pseudomonadati</taxon>
        <taxon>Bacteroidota</taxon>
        <taxon>Flavobacteriia</taxon>
        <taxon>Flavobacteriales</taxon>
        <taxon>Flavobacteriaceae</taxon>
        <taxon>Flavobacterium</taxon>
    </lineage>
</organism>
<comment type="caution">
    <text evidence="1">The sequence shown here is derived from an EMBL/GenBank/DDBJ whole genome shotgun (WGS) entry which is preliminary data.</text>
</comment>
<reference evidence="1" key="1">
    <citation type="submission" date="2021-11" db="EMBL/GenBank/DDBJ databases">
        <title>Description of novel Flavobacterium species.</title>
        <authorList>
            <person name="Saticioglu I.B."/>
            <person name="Ay H."/>
            <person name="Altun S."/>
            <person name="Duman M."/>
        </authorList>
    </citation>
    <scope>NUCLEOTIDE SEQUENCE</scope>
    <source>
        <strain evidence="1">F-30</strain>
    </source>
</reference>
<dbReference type="Proteomes" id="UP001430679">
    <property type="component" value="Unassembled WGS sequence"/>
</dbReference>
<accession>A0ABS8MAY6</accession>
<dbReference type="RefSeq" id="WP_230034442.1">
    <property type="nucleotide sequence ID" value="NZ_JAJJMM010000001.1"/>
</dbReference>
<proteinExistence type="predicted"/>
<keyword evidence="2" id="KW-1185">Reference proteome</keyword>
<protein>
    <submittedName>
        <fullName evidence="1">Uncharacterized protein</fullName>
    </submittedName>
</protein>
<evidence type="ECO:0000313" key="2">
    <source>
        <dbReference type="Proteomes" id="UP001430679"/>
    </source>
</evidence>
<evidence type="ECO:0000313" key="1">
    <source>
        <dbReference type="EMBL" id="MCC9062685.1"/>
    </source>
</evidence>